<evidence type="ECO:0000256" key="1">
    <source>
        <dbReference type="PROSITE-ProRule" id="PRU00035"/>
    </source>
</evidence>
<dbReference type="Pfam" id="PF00439">
    <property type="entry name" value="Bromodomain"/>
    <property type="match status" value="1"/>
</dbReference>
<feature type="compositionally biased region" description="Low complexity" evidence="2">
    <location>
        <begin position="136"/>
        <end position="145"/>
    </location>
</feature>
<dbReference type="PROSITE" id="PS50014">
    <property type="entry name" value="BROMODOMAIN_2"/>
    <property type="match status" value="1"/>
</dbReference>
<dbReference type="InterPro" id="IPR001487">
    <property type="entry name" value="Bromodomain"/>
</dbReference>
<dbReference type="PANTHER" id="PTHR22881">
    <property type="entry name" value="BROMODOMAIN CONTAINING PROTEIN"/>
    <property type="match status" value="1"/>
</dbReference>
<evidence type="ECO:0000259" key="3">
    <source>
        <dbReference type="PROSITE" id="PS50014"/>
    </source>
</evidence>
<keyword evidence="1" id="KW-0103">Bromodomain</keyword>
<feature type="compositionally biased region" description="Low complexity" evidence="2">
    <location>
        <begin position="40"/>
        <end position="52"/>
    </location>
</feature>
<evidence type="ECO:0000313" key="5">
    <source>
        <dbReference type="Proteomes" id="UP000886885"/>
    </source>
</evidence>
<accession>A0A8X7Y9H3</accession>
<keyword evidence="5" id="KW-1185">Reference proteome</keyword>
<evidence type="ECO:0000313" key="4">
    <source>
        <dbReference type="EMBL" id="KAG6744423.1"/>
    </source>
</evidence>
<feature type="compositionally biased region" description="Basic and acidic residues" evidence="2">
    <location>
        <begin position="54"/>
        <end position="66"/>
    </location>
</feature>
<feature type="region of interest" description="Disordered" evidence="2">
    <location>
        <begin position="741"/>
        <end position="782"/>
    </location>
</feature>
<dbReference type="SMART" id="SM00297">
    <property type="entry name" value="BROMO"/>
    <property type="match status" value="1"/>
</dbReference>
<feature type="compositionally biased region" description="Polar residues" evidence="2">
    <location>
        <begin position="758"/>
        <end position="776"/>
    </location>
</feature>
<feature type="compositionally biased region" description="Basic and acidic residues" evidence="2">
    <location>
        <begin position="1"/>
        <end position="14"/>
    </location>
</feature>
<feature type="compositionally biased region" description="Low complexity" evidence="2">
    <location>
        <begin position="323"/>
        <end position="335"/>
    </location>
</feature>
<feature type="compositionally biased region" description="Polar residues" evidence="2">
    <location>
        <begin position="659"/>
        <end position="695"/>
    </location>
</feature>
<comment type="caution">
    <text evidence="4">The sequence shown here is derived from an EMBL/GenBank/DDBJ whole genome shotgun (WGS) entry which is preliminary data.</text>
</comment>
<organism evidence="4 5">
    <name type="scientific">Populus tomentosa</name>
    <name type="common">Chinese white poplar</name>
    <dbReference type="NCBI Taxonomy" id="118781"/>
    <lineage>
        <taxon>Eukaryota</taxon>
        <taxon>Viridiplantae</taxon>
        <taxon>Streptophyta</taxon>
        <taxon>Embryophyta</taxon>
        <taxon>Tracheophyta</taxon>
        <taxon>Spermatophyta</taxon>
        <taxon>Magnoliopsida</taxon>
        <taxon>eudicotyledons</taxon>
        <taxon>Gunneridae</taxon>
        <taxon>Pentapetalae</taxon>
        <taxon>rosids</taxon>
        <taxon>fabids</taxon>
        <taxon>Malpighiales</taxon>
        <taxon>Salicaceae</taxon>
        <taxon>Saliceae</taxon>
        <taxon>Populus</taxon>
    </lineage>
</organism>
<dbReference type="AlphaFoldDB" id="A0A8X7Y9H3"/>
<feature type="domain" description="Bromo" evidence="3">
    <location>
        <begin position="200"/>
        <end position="262"/>
    </location>
</feature>
<dbReference type="OrthoDB" id="21449at2759"/>
<reference evidence="4" key="1">
    <citation type="journal article" date="2020" name="bioRxiv">
        <title>Hybrid origin of Populus tomentosa Carr. identified through genome sequencing and phylogenomic analysis.</title>
        <authorList>
            <person name="An X."/>
            <person name="Gao K."/>
            <person name="Chen Z."/>
            <person name="Li J."/>
            <person name="Yang X."/>
            <person name="Yang X."/>
            <person name="Zhou J."/>
            <person name="Guo T."/>
            <person name="Zhao T."/>
            <person name="Huang S."/>
            <person name="Miao D."/>
            <person name="Khan W.U."/>
            <person name="Rao P."/>
            <person name="Ye M."/>
            <person name="Lei B."/>
            <person name="Liao W."/>
            <person name="Wang J."/>
            <person name="Ji L."/>
            <person name="Li Y."/>
            <person name="Guo B."/>
            <person name="Mustafa N.S."/>
            <person name="Li S."/>
            <person name="Yun Q."/>
            <person name="Keller S.R."/>
            <person name="Mao J."/>
            <person name="Zhang R."/>
            <person name="Strauss S.H."/>
        </authorList>
    </citation>
    <scope>NUCLEOTIDE SEQUENCE</scope>
    <source>
        <strain evidence="4">GM15</strain>
        <tissue evidence="4">Leaf</tissue>
    </source>
</reference>
<dbReference type="PANTHER" id="PTHR22881:SF44">
    <property type="entry name" value="BROMO DOMAIN-CONTAINING PROTEIN"/>
    <property type="match status" value="1"/>
</dbReference>
<sequence length="782" mass="86869">MKRGRMLREGDRRSPRISALDLWKAQPPRRTTVAKKTRLTRSLTSTSASTAAEVQDKELDQQKENQTEGPACTTRAKKKRKLKPPQDVASTPNSQQEPKSSDVSDDREISYEDHPIRSDEPILQNKDSPKQKGQADSPDQPSSSPCTSWVPEKRILEHIIDVLQRRDTHEIFAEPVDPNEVGIWPEVSFHTLNLSFLVHFIYGITADKVEEYYEIIKEPMDFGTMRAKLHEGMYKSLEQFEHDVFLISGNAMHFNSSSTIYFRQARAIDELAKKVFHVLRTDPENFELEFLGTRRRNGRRPQHEAKGSRFRRPQHEANGSNYSSSPKVAMSSKSSNTAVHVSPKPTPCLTSCSSSLKRAIRLNSGCLGITTHSEATEDTVFFGSGDSKRSSDETDRRSTYKPWMSFLNENYPITSSIYSNSKPLVHVNQQDTSYSKSLLLFVKDLGPTAQMVARRKLNGWLNTAANFSTPGSNFWLQAPNCQNFAASASAQYPPTLNAPPSAACQNISQGERIDMFDGDKGGRAYAGNKLSLHGASSEVAPNHNCYSNFGAIKSEVSFANEMDVANVSKNEKPHQSQNRGLQQGSHSYVTDARDLNLLTADLSINDDDSAMWKVGKSKMDNKPQSLDLGFKNSESNALESRLSDSYSFSPSSWPLKTTGMSSFNRNMGNTRSGSTRIPSTQCRGGDQAFSTQGPSQGLGGSSERIPALKPSEQPTPVSGHFIFDLPFLKTRLDQINSLGQNRLSQHGSGMQGPFPNRTGETYNDSRPHSSLNTQHANLALQL</sequence>
<dbReference type="CDD" id="cd04369">
    <property type="entry name" value="Bromodomain"/>
    <property type="match status" value="1"/>
</dbReference>
<proteinExistence type="predicted"/>
<feature type="region of interest" description="Disordered" evidence="2">
    <location>
        <begin position="292"/>
        <end position="344"/>
    </location>
</feature>
<feature type="region of interest" description="Disordered" evidence="2">
    <location>
        <begin position="1"/>
        <end position="148"/>
    </location>
</feature>
<dbReference type="EMBL" id="JAAWWB010000032">
    <property type="protein sequence ID" value="KAG6744423.1"/>
    <property type="molecule type" value="Genomic_DNA"/>
</dbReference>
<dbReference type="InterPro" id="IPR051831">
    <property type="entry name" value="Bromodomain_contain_prot"/>
</dbReference>
<gene>
    <name evidence="4" type="ORF">POTOM_053149</name>
</gene>
<protein>
    <recommendedName>
        <fullName evidence="3">Bromo domain-containing protein</fullName>
    </recommendedName>
</protein>
<feature type="region of interest" description="Disordered" evidence="2">
    <location>
        <begin position="659"/>
        <end position="716"/>
    </location>
</feature>
<evidence type="ECO:0000256" key="2">
    <source>
        <dbReference type="SAM" id="MobiDB-lite"/>
    </source>
</evidence>
<dbReference type="Proteomes" id="UP000886885">
    <property type="component" value="Chromosome 16D"/>
</dbReference>
<feature type="compositionally biased region" description="Basic and acidic residues" evidence="2">
    <location>
        <begin position="99"/>
        <end position="120"/>
    </location>
</feature>
<feature type="compositionally biased region" description="Polar residues" evidence="2">
    <location>
        <begin position="88"/>
        <end position="98"/>
    </location>
</feature>
<name>A0A8X7Y9H3_POPTO</name>